<feature type="compositionally biased region" description="Polar residues" evidence="1">
    <location>
        <begin position="275"/>
        <end position="293"/>
    </location>
</feature>
<proteinExistence type="predicted"/>
<feature type="region of interest" description="Disordered" evidence="1">
    <location>
        <begin position="108"/>
        <end position="293"/>
    </location>
</feature>
<dbReference type="AlphaFoldDB" id="A0A2J6PXV7"/>
<keyword evidence="3" id="KW-1185">Reference proteome</keyword>
<reference evidence="2 3" key="1">
    <citation type="submission" date="2016-05" db="EMBL/GenBank/DDBJ databases">
        <title>A degradative enzymes factory behind the ericoid mycorrhizal symbiosis.</title>
        <authorList>
            <consortium name="DOE Joint Genome Institute"/>
            <person name="Martino E."/>
            <person name="Morin E."/>
            <person name="Grelet G."/>
            <person name="Kuo A."/>
            <person name="Kohler A."/>
            <person name="Daghino S."/>
            <person name="Barry K."/>
            <person name="Choi C."/>
            <person name="Cichocki N."/>
            <person name="Clum A."/>
            <person name="Copeland A."/>
            <person name="Hainaut M."/>
            <person name="Haridas S."/>
            <person name="Labutti K."/>
            <person name="Lindquist E."/>
            <person name="Lipzen A."/>
            <person name="Khouja H.-R."/>
            <person name="Murat C."/>
            <person name="Ohm R."/>
            <person name="Olson A."/>
            <person name="Spatafora J."/>
            <person name="Veneault-Fourrey C."/>
            <person name="Henrissat B."/>
            <person name="Grigoriev I."/>
            <person name="Martin F."/>
            <person name="Perotto S."/>
        </authorList>
    </citation>
    <scope>NUCLEOTIDE SEQUENCE [LARGE SCALE GENOMIC DNA]</scope>
    <source>
        <strain evidence="2 3">UAMH 7357</strain>
    </source>
</reference>
<feature type="compositionally biased region" description="Polar residues" evidence="1">
    <location>
        <begin position="174"/>
        <end position="230"/>
    </location>
</feature>
<dbReference type="Proteomes" id="UP000235672">
    <property type="component" value="Unassembled WGS sequence"/>
</dbReference>
<organism evidence="2 3">
    <name type="scientific">Hyaloscypha hepaticicola</name>
    <dbReference type="NCBI Taxonomy" id="2082293"/>
    <lineage>
        <taxon>Eukaryota</taxon>
        <taxon>Fungi</taxon>
        <taxon>Dikarya</taxon>
        <taxon>Ascomycota</taxon>
        <taxon>Pezizomycotina</taxon>
        <taxon>Leotiomycetes</taxon>
        <taxon>Helotiales</taxon>
        <taxon>Hyaloscyphaceae</taxon>
        <taxon>Hyaloscypha</taxon>
    </lineage>
</organism>
<sequence length="293" mass="32826">MSSQRMVGKTECQALDEAGFRERYSDAFDLDKTLTPEIYYQILLDVKFDEEKALWKVVNRIRKPHEFLVPQNKRAITSQPTPPCEKSSSSGFGKKRAASGAIEILEDEPDFFNGSQESTRDLPIISPISSRPTKISSSIQKRESSQDIVSTSEEEEDEDVRPMKKRRSLLSIHVTKQSALSSTAKKYRNRASSFKKNQSKAATSFKSTPSSREESILNTSSHTKHSSQCLVSKDELSDTLEPSSDDDSNTDGIRDIPEDLAIPESKNKNIATPRGNGQQDIKTETTTWMNKLA</sequence>
<evidence type="ECO:0000313" key="3">
    <source>
        <dbReference type="Proteomes" id="UP000235672"/>
    </source>
</evidence>
<dbReference type="EMBL" id="KZ613492">
    <property type="protein sequence ID" value="PMD18855.1"/>
    <property type="molecule type" value="Genomic_DNA"/>
</dbReference>
<gene>
    <name evidence="2" type="ORF">NA56DRAFT_725665</name>
</gene>
<evidence type="ECO:0000313" key="2">
    <source>
        <dbReference type="EMBL" id="PMD18855.1"/>
    </source>
</evidence>
<protein>
    <submittedName>
        <fullName evidence="2">Uncharacterized protein</fullName>
    </submittedName>
</protein>
<name>A0A2J6PXV7_9HELO</name>
<accession>A0A2J6PXV7</accession>
<feature type="compositionally biased region" description="Polar residues" evidence="1">
    <location>
        <begin position="127"/>
        <end position="139"/>
    </location>
</feature>
<evidence type="ECO:0000256" key="1">
    <source>
        <dbReference type="SAM" id="MobiDB-lite"/>
    </source>
</evidence>